<dbReference type="Proteomes" id="UP000027385">
    <property type="component" value="Segment"/>
</dbReference>
<reference evidence="1 2" key="1">
    <citation type="submission" date="2014-03" db="EMBL/GenBank/DDBJ databases">
        <title>Genome sequencing of lytic Listeria phages.</title>
        <authorList>
            <person name="Woolston J."/>
            <person name="Rajanna C."/>
            <person name="Abuladze T."/>
            <person name="Li M."/>
            <person name="Anderson B."/>
            <person name="Sulakvelidze A."/>
        </authorList>
    </citation>
    <scope>NUCLEOTIDE SEQUENCE [LARGE SCALE GENOMIC DNA]</scope>
</reference>
<sequence>MEMNSRAVENMVIAIVQGVKSYNISVEMPLSTDSQDALREIIISTTNDLASHLDLDTNYLLINLLGKNNEN</sequence>
<dbReference type="KEGG" id="vg:54983929"/>
<dbReference type="EMBL" id="KJ586795">
    <property type="protein sequence ID" value="AID17273.1"/>
    <property type="molecule type" value="Genomic_DNA"/>
</dbReference>
<dbReference type="RefSeq" id="YP_009793684.1">
    <property type="nucleotide sequence ID" value="NC_047872.1"/>
</dbReference>
<accession>A0A068C7P4</accession>
<organism evidence="1 2">
    <name type="scientific">Listeria phage LMTA-94</name>
    <dbReference type="NCBI Taxonomy" id="1486419"/>
    <lineage>
        <taxon>Viruses</taxon>
        <taxon>Duplodnaviria</taxon>
        <taxon>Heunggongvirae</taxon>
        <taxon>Uroviricota</taxon>
        <taxon>Caudoviricetes</taxon>
        <taxon>Herelleviridae</taxon>
        <taxon>Jasinskavirinae</taxon>
        <taxon>Pecentumvirus</taxon>
        <taxon>Pecentumvirus LMSP25</taxon>
    </lineage>
</organism>
<evidence type="ECO:0000313" key="2">
    <source>
        <dbReference type="Proteomes" id="UP000027385"/>
    </source>
</evidence>
<proteinExistence type="predicted"/>
<dbReference type="GeneID" id="54983929"/>
<protein>
    <submittedName>
        <fullName evidence="1">Uncharacterized protein</fullName>
    </submittedName>
</protein>
<name>A0A068C7P4_9CAUD</name>
<evidence type="ECO:0000313" key="1">
    <source>
        <dbReference type="EMBL" id="AID17273.1"/>
    </source>
</evidence>